<dbReference type="EMBL" id="NJPO01000034">
    <property type="protein sequence ID" value="PLK59196.1"/>
    <property type="molecule type" value="Genomic_DNA"/>
</dbReference>
<dbReference type="Proteomes" id="UP000234253">
    <property type="component" value="Unassembled WGS sequence"/>
</dbReference>
<evidence type="ECO:0000256" key="10">
    <source>
        <dbReference type="ARBA" id="ARBA00022989"/>
    </source>
</evidence>
<organism evidence="19 20">
    <name type="scientific">Candidatus Palibaumannia cicadellinicola</name>
    <dbReference type="NCBI Taxonomy" id="186490"/>
    <lineage>
        <taxon>Bacteria</taxon>
        <taxon>Pseudomonadati</taxon>
        <taxon>Pseudomonadota</taxon>
        <taxon>Gammaproteobacteria</taxon>
        <taxon>Candidatus Palibaumannia</taxon>
    </lineage>
</organism>
<comment type="subunit">
    <text evidence="14">Composed of 13 different subunits. Subunits NuoA, H, J, K, L, M, N constitute the membrane sector of the complex.</text>
</comment>
<keyword evidence="6" id="KW-0997">Cell inner membrane</keyword>
<evidence type="ECO:0000256" key="12">
    <source>
        <dbReference type="ARBA" id="ARBA00023075"/>
    </source>
</evidence>
<evidence type="ECO:0000256" key="8">
    <source>
        <dbReference type="ARBA" id="ARBA00022719"/>
    </source>
</evidence>
<dbReference type="GO" id="GO:0048038">
    <property type="term" value="F:quinone binding"/>
    <property type="evidence" value="ECO:0007669"/>
    <property type="project" value="UniProtKB-KW"/>
</dbReference>
<evidence type="ECO:0000256" key="6">
    <source>
        <dbReference type="ARBA" id="ARBA00022519"/>
    </source>
</evidence>
<keyword evidence="9" id="KW-1278">Translocase</keyword>
<comment type="catalytic activity">
    <reaction evidence="17">
        <text>a quinone + NADH + 5 H(+)(in) = a quinol + NAD(+) + 4 H(+)(out)</text>
        <dbReference type="Rhea" id="RHEA:57888"/>
        <dbReference type="ChEBI" id="CHEBI:15378"/>
        <dbReference type="ChEBI" id="CHEBI:24646"/>
        <dbReference type="ChEBI" id="CHEBI:57540"/>
        <dbReference type="ChEBI" id="CHEBI:57945"/>
        <dbReference type="ChEBI" id="CHEBI:132124"/>
    </reaction>
</comment>
<accession>A0A2N4XXW2</accession>
<proteinExistence type="inferred from homology"/>
<keyword evidence="10 18" id="KW-1133">Transmembrane helix</keyword>
<evidence type="ECO:0000256" key="1">
    <source>
        <dbReference type="ARBA" id="ARBA00002378"/>
    </source>
</evidence>
<dbReference type="AlphaFoldDB" id="A0A2N4XXW2"/>
<dbReference type="FunFam" id="1.20.5.2700:FF:000001">
    <property type="entry name" value="NADH-quinone oxidoreductase, L subunit"/>
    <property type="match status" value="1"/>
</dbReference>
<name>A0A2N4XXW2_9GAMM</name>
<evidence type="ECO:0000256" key="18">
    <source>
        <dbReference type="SAM" id="Phobius"/>
    </source>
</evidence>
<evidence type="ECO:0000256" key="2">
    <source>
        <dbReference type="ARBA" id="ARBA00004429"/>
    </source>
</evidence>
<keyword evidence="8" id="KW-0874">Quinone</keyword>
<keyword evidence="5" id="KW-1003">Cell membrane</keyword>
<comment type="function">
    <text evidence="1">NDH-1 shuttles electrons from NADH, via FMN and iron-sulfur (Fe-S) centers, to quinones in the respiratory chain. The immediate electron acceptor for the enzyme in this species is believed to be ubiquinone. Couples the redox reaction to proton translocation (for every two electrons transferred, four hydrogen ions are translocated across the cytoplasmic membrane), and thus conserves the redox energy in a proton gradient.</text>
</comment>
<dbReference type="GO" id="GO:0005886">
    <property type="term" value="C:plasma membrane"/>
    <property type="evidence" value="ECO:0007669"/>
    <property type="project" value="UniProtKB-SubCell"/>
</dbReference>
<comment type="subcellular location">
    <subcellularLocation>
        <location evidence="2">Cell inner membrane</location>
        <topology evidence="2">Multi-pass membrane protein</topology>
    </subcellularLocation>
</comment>
<evidence type="ECO:0000256" key="14">
    <source>
        <dbReference type="ARBA" id="ARBA00025811"/>
    </source>
</evidence>
<keyword evidence="11" id="KW-0520">NAD</keyword>
<evidence type="ECO:0000256" key="16">
    <source>
        <dbReference type="ARBA" id="ARBA00032795"/>
    </source>
</evidence>
<evidence type="ECO:0000256" key="17">
    <source>
        <dbReference type="ARBA" id="ARBA00047712"/>
    </source>
</evidence>
<keyword evidence="12 19" id="KW-0830">Ubiquinone</keyword>
<sequence length="107" mass="12373">CLAAILWLGQRRLVNLLSTNALRRLILVWWFNAWGFDWLYYHIFVKPYLTIAQLLSSDPINTLMNIPAVLIRWLGLGIKISENGKLRWYAASMCLGAVIVLVLLVFR</sequence>
<protein>
    <recommendedName>
        <fullName evidence="4">NADH-quinone oxidoreductase subunit L</fullName>
    </recommendedName>
    <alternativeName>
        <fullName evidence="15">NADH dehydrogenase I subunit L</fullName>
    </alternativeName>
    <alternativeName>
        <fullName evidence="16">NDH-1 subunit L</fullName>
    </alternativeName>
</protein>
<feature type="non-terminal residue" evidence="19">
    <location>
        <position position="1"/>
    </location>
</feature>
<evidence type="ECO:0000256" key="13">
    <source>
        <dbReference type="ARBA" id="ARBA00023136"/>
    </source>
</evidence>
<evidence type="ECO:0000256" key="7">
    <source>
        <dbReference type="ARBA" id="ARBA00022692"/>
    </source>
</evidence>
<comment type="similarity">
    <text evidence="3">Belongs to the complex I subunit 5 family.</text>
</comment>
<feature type="transmembrane region" description="Helical" evidence="18">
    <location>
        <begin position="21"/>
        <end position="41"/>
    </location>
</feature>
<feature type="transmembrane region" description="Helical" evidence="18">
    <location>
        <begin position="86"/>
        <end position="106"/>
    </location>
</feature>
<gene>
    <name evidence="19" type="ORF">CEX73_00535</name>
</gene>
<evidence type="ECO:0000256" key="4">
    <source>
        <dbReference type="ARBA" id="ARBA00019904"/>
    </source>
</evidence>
<evidence type="ECO:0000256" key="15">
    <source>
        <dbReference type="ARBA" id="ARBA00031571"/>
    </source>
</evidence>
<evidence type="ECO:0000256" key="3">
    <source>
        <dbReference type="ARBA" id="ARBA00008200"/>
    </source>
</evidence>
<evidence type="ECO:0000313" key="19">
    <source>
        <dbReference type="EMBL" id="PLK59196.1"/>
    </source>
</evidence>
<evidence type="ECO:0000256" key="9">
    <source>
        <dbReference type="ARBA" id="ARBA00022967"/>
    </source>
</evidence>
<keyword evidence="7 18" id="KW-0812">Transmembrane</keyword>
<dbReference type="Gene3D" id="1.20.5.2700">
    <property type="match status" value="1"/>
</dbReference>
<evidence type="ECO:0000256" key="11">
    <source>
        <dbReference type="ARBA" id="ARBA00023027"/>
    </source>
</evidence>
<comment type="caution">
    <text evidence="19">The sequence shown here is derived from an EMBL/GenBank/DDBJ whole genome shotgun (WGS) entry which is preliminary data.</text>
</comment>
<evidence type="ECO:0000313" key="20">
    <source>
        <dbReference type="Proteomes" id="UP000234253"/>
    </source>
</evidence>
<reference evidence="19 20" key="1">
    <citation type="submission" date="2017-06" db="EMBL/GenBank/DDBJ databases">
        <title>Metabolic interaction between xylem feeders and their symbionts.</title>
        <authorList>
            <person name="Chouaia B."/>
        </authorList>
    </citation>
    <scope>NUCLEOTIDE SEQUENCE [LARGE SCALE GENOMIC DNA]</scope>
    <source>
        <strain evidence="19 20">Gra</strain>
    </source>
</reference>
<keyword evidence="13 18" id="KW-0472">Membrane</keyword>
<evidence type="ECO:0000256" key="5">
    <source>
        <dbReference type="ARBA" id="ARBA00022475"/>
    </source>
</evidence>